<evidence type="ECO:0000259" key="5">
    <source>
        <dbReference type="PROSITE" id="PS50923"/>
    </source>
</evidence>
<dbReference type="InterPro" id="IPR000436">
    <property type="entry name" value="Sushi_SCR_CCP_dom"/>
</dbReference>
<dbReference type="SUPFAM" id="SSF57535">
    <property type="entry name" value="Complement control module/SCR domain"/>
    <property type="match status" value="1"/>
</dbReference>
<sequence length="397" mass="44007">MLFISAVIIVVTATEKSGSAIACGKYQYVSNTGTCLPCRICPRNIHSALGRIESNCPVSSPSWLPGKFISCSGRQDPVPWCEQWSDEHGNVTCLYGNMTIGSNCTLQCANGYVVDVDYASLQCTGNLSWLPAIKPVCRPITISDNITEIGTAKAVLKSEPRDDNWYVIGGSVGSVLILIIVIVVILCKKFKVSPSKIKKKLCGSPPDPTQTLVESKSPKSENVSQSLMENDGTTQPLTVELPPDQHYDDEKMVINIQPNGVVNDADVVDELVVPEITEENAGTRQLINVYKNTRAMEILRVHFECIEKQYRVTWHVMAKEILHMESPAINNLEYHRKGDYSNGPFIAIMEKMTGNGVTLKQILDFLFKFRSDVPPSQEVENKDINIIIKLLLQFVKS</sequence>
<keyword evidence="4" id="KW-0472">Membrane</keyword>
<dbReference type="Gene3D" id="2.10.70.10">
    <property type="entry name" value="Complement Module, domain 1"/>
    <property type="match status" value="1"/>
</dbReference>
<evidence type="ECO:0000256" key="2">
    <source>
        <dbReference type="PROSITE-ProRule" id="PRU00302"/>
    </source>
</evidence>
<organism evidence="6 7">
    <name type="scientific">Patella caerulea</name>
    <name type="common">Rayed Mediterranean limpet</name>
    <dbReference type="NCBI Taxonomy" id="87958"/>
    <lineage>
        <taxon>Eukaryota</taxon>
        <taxon>Metazoa</taxon>
        <taxon>Spiralia</taxon>
        <taxon>Lophotrochozoa</taxon>
        <taxon>Mollusca</taxon>
        <taxon>Gastropoda</taxon>
        <taxon>Patellogastropoda</taxon>
        <taxon>Patelloidea</taxon>
        <taxon>Patellidae</taxon>
        <taxon>Patella</taxon>
    </lineage>
</organism>
<evidence type="ECO:0000256" key="1">
    <source>
        <dbReference type="ARBA" id="ARBA00023157"/>
    </source>
</evidence>
<keyword evidence="2" id="KW-0768">Sushi</keyword>
<evidence type="ECO:0000313" key="6">
    <source>
        <dbReference type="EMBL" id="KAK6172776.1"/>
    </source>
</evidence>
<keyword evidence="1" id="KW-1015">Disulfide bond</keyword>
<gene>
    <name evidence="6" type="ORF">SNE40_016369</name>
</gene>
<keyword evidence="4" id="KW-0812">Transmembrane</keyword>
<protein>
    <recommendedName>
        <fullName evidence="5">Sushi domain-containing protein</fullName>
    </recommendedName>
</protein>
<comment type="caution">
    <text evidence="2">Lacks conserved residue(s) required for the propagation of feature annotation.</text>
</comment>
<feature type="region of interest" description="Disordered" evidence="3">
    <location>
        <begin position="202"/>
        <end position="238"/>
    </location>
</feature>
<dbReference type="SMART" id="SM00032">
    <property type="entry name" value="CCP"/>
    <property type="match status" value="1"/>
</dbReference>
<dbReference type="InterPro" id="IPR035976">
    <property type="entry name" value="Sushi/SCR/CCP_sf"/>
</dbReference>
<evidence type="ECO:0000313" key="7">
    <source>
        <dbReference type="Proteomes" id="UP001347796"/>
    </source>
</evidence>
<dbReference type="Proteomes" id="UP001347796">
    <property type="component" value="Unassembled WGS sequence"/>
</dbReference>
<dbReference type="CDD" id="cd00033">
    <property type="entry name" value="CCP"/>
    <property type="match status" value="1"/>
</dbReference>
<dbReference type="EMBL" id="JAZGQO010000011">
    <property type="protein sequence ID" value="KAK6172776.1"/>
    <property type="molecule type" value="Genomic_DNA"/>
</dbReference>
<dbReference type="PROSITE" id="PS50923">
    <property type="entry name" value="SUSHI"/>
    <property type="match status" value="1"/>
</dbReference>
<comment type="caution">
    <text evidence="6">The sequence shown here is derived from an EMBL/GenBank/DDBJ whole genome shotgun (WGS) entry which is preliminary data.</text>
</comment>
<name>A0AAN8JBA2_PATCE</name>
<evidence type="ECO:0000256" key="4">
    <source>
        <dbReference type="SAM" id="Phobius"/>
    </source>
</evidence>
<proteinExistence type="predicted"/>
<evidence type="ECO:0000256" key="3">
    <source>
        <dbReference type="SAM" id="MobiDB-lite"/>
    </source>
</evidence>
<dbReference type="Pfam" id="PF00084">
    <property type="entry name" value="Sushi"/>
    <property type="match status" value="1"/>
</dbReference>
<reference evidence="6 7" key="1">
    <citation type="submission" date="2024-01" db="EMBL/GenBank/DDBJ databases">
        <title>The genome of the rayed Mediterranean limpet Patella caerulea (Linnaeus, 1758).</title>
        <authorList>
            <person name="Anh-Thu Weber A."/>
            <person name="Halstead-Nussloch G."/>
        </authorList>
    </citation>
    <scope>NUCLEOTIDE SEQUENCE [LARGE SCALE GENOMIC DNA]</scope>
    <source>
        <strain evidence="6">AATW-2023a</strain>
        <tissue evidence="6">Whole specimen</tissue>
    </source>
</reference>
<feature type="transmembrane region" description="Helical" evidence="4">
    <location>
        <begin position="165"/>
        <end position="187"/>
    </location>
</feature>
<feature type="domain" description="Sushi" evidence="5">
    <location>
        <begin position="79"/>
        <end position="139"/>
    </location>
</feature>
<keyword evidence="4" id="KW-1133">Transmembrane helix</keyword>
<dbReference type="AlphaFoldDB" id="A0AAN8JBA2"/>
<accession>A0AAN8JBA2</accession>
<keyword evidence="7" id="KW-1185">Reference proteome</keyword>
<feature type="compositionally biased region" description="Polar residues" evidence="3">
    <location>
        <begin position="209"/>
        <end position="237"/>
    </location>
</feature>